<dbReference type="AlphaFoldDB" id="A0AB33JUC8"/>
<name>A0AB33JUC8_9ACTN</name>
<reference evidence="7" key="1">
    <citation type="submission" date="2024-07" db="EMBL/GenBank/DDBJ databases">
        <title>Complete genome sequences of cellulolytic bacteria, Kitasatospora sp. CMC57 and Streptomyces sp. CMC78, isolated from Japanese agricultural soil.</title>
        <authorList>
            <person name="Hashimoto T."/>
            <person name="Ito M."/>
            <person name="Iwamoto M."/>
            <person name="Fukahori D."/>
            <person name="Shoda T."/>
            <person name="Sakoda M."/>
            <person name="Morohoshi T."/>
            <person name="Mitsuboshi M."/>
            <person name="Nishizawa T."/>
        </authorList>
    </citation>
    <scope>NUCLEOTIDE SEQUENCE</scope>
    <source>
        <strain evidence="7">CMC57</strain>
    </source>
</reference>
<dbReference type="InterPro" id="IPR038658">
    <property type="entry name" value="SsgB_sf"/>
</dbReference>
<evidence type="ECO:0000256" key="5">
    <source>
        <dbReference type="ARBA" id="ARBA00023210"/>
    </source>
</evidence>
<protein>
    <submittedName>
        <fullName evidence="7">SsgA family sporulation/cell division regulator</fullName>
    </submittedName>
</protein>
<dbReference type="Pfam" id="PF04686">
    <property type="entry name" value="SsgA"/>
    <property type="match status" value="1"/>
</dbReference>
<dbReference type="Gene3D" id="2.30.31.20">
    <property type="entry name" value="Sporulation-specific cell division protein SsgB"/>
    <property type="match status" value="1"/>
</dbReference>
<keyword evidence="4" id="KW-0749">Sporulation</keyword>
<dbReference type="GO" id="GO:0000917">
    <property type="term" value="P:division septum assembly"/>
    <property type="evidence" value="ECO:0007669"/>
    <property type="project" value="UniProtKB-KW"/>
</dbReference>
<comment type="subcellular location">
    <subcellularLocation>
        <location evidence="1">Cell septum</location>
    </subcellularLocation>
</comment>
<accession>A0AB33JUC8</accession>
<evidence type="ECO:0000256" key="6">
    <source>
        <dbReference type="ARBA" id="ARBA00023306"/>
    </source>
</evidence>
<proteinExistence type="inferred from homology"/>
<keyword evidence="6" id="KW-0131">Cell cycle</keyword>
<keyword evidence="3" id="KW-0132">Cell division</keyword>
<comment type="similarity">
    <text evidence="2">Belongs to the SsgA family.</text>
</comment>
<dbReference type="RefSeq" id="WP_407986585.1">
    <property type="nucleotide sequence ID" value="NZ_AP035881.2"/>
</dbReference>
<evidence type="ECO:0000256" key="1">
    <source>
        <dbReference type="ARBA" id="ARBA00004431"/>
    </source>
</evidence>
<evidence type="ECO:0000256" key="3">
    <source>
        <dbReference type="ARBA" id="ARBA00022618"/>
    </source>
</evidence>
<sequence>MQEVIAHGVPALMVGLEPPRIEVCLEYRPDDPYAVSMLVGAPGALGGCPVGWVFARQLLVDGVTASAGLGNVRVRPYDPEQTAVELRVGGDLTVLLVRTSAVRRFLAATYQAVAPGAEWRRIGWEEVLARLTEDRP</sequence>
<evidence type="ECO:0000313" key="7">
    <source>
        <dbReference type="EMBL" id="BFP43987.1"/>
    </source>
</evidence>
<gene>
    <name evidence="7" type="ORF">KCMC57_03550</name>
</gene>
<evidence type="ECO:0000256" key="4">
    <source>
        <dbReference type="ARBA" id="ARBA00022969"/>
    </source>
</evidence>
<dbReference type="GO" id="GO:0030428">
    <property type="term" value="C:cell septum"/>
    <property type="evidence" value="ECO:0007669"/>
    <property type="project" value="UniProtKB-SubCell"/>
</dbReference>
<dbReference type="GO" id="GO:0030435">
    <property type="term" value="P:sporulation resulting in formation of a cellular spore"/>
    <property type="evidence" value="ECO:0007669"/>
    <property type="project" value="UniProtKB-KW"/>
</dbReference>
<dbReference type="InterPro" id="IPR006776">
    <property type="entry name" value="SsgB"/>
</dbReference>
<dbReference type="EMBL" id="AP035881">
    <property type="protein sequence ID" value="BFP43987.1"/>
    <property type="molecule type" value="Genomic_DNA"/>
</dbReference>
<evidence type="ECO:0000256" key="2">
    <source>
        <dbReference type="ARBA" id="ARBA00009323"/>
    </source>
</evidence>
<keyword evidence="5" id="KW-0717">Septation</keyword>
<organism evidence="7">
    <name type="scientific">Kitasatospora sp. CMC57</name>
    <dbReference type="NCBI Taxonomy" id="3231513"/>
    <lineage>
        <taxon>Bacteria</taxon>
        <taxon>Bacillati</taxon>
        <taxon>Actinomycetota</taxon>
        <taxon>Actinomycetes</taxon>
        <taxon>Kitasatosporales</taxon>
        <taxon>Streptomycetaceae</taxon>
        <taxon>Kitasatospora</taxon>
    </lineage>
</organism>